<accession>A0A8T4GYQ8</accession>
<dbReference type="PRINTS" id="PR00145">
    <property type="entry name" value="ARGSUCLYASE"/>
</dbReference>
<sequence length="443" mass="47729">MPTHLDGALFGDAFATPETRDIFSQSGFVERFLRVEAELALAQAEAGVIPADAAETIADGFDADLTDDDLAAHTGPGKIFSVVILDAWRETLPDDAARYVHWGATTQDISDTALVLQLREAIDLFLDDLLGIRDAAAALAREHRDTPAVGRTHHVHATPVTMGLQFASWVDEIDRRIARLDAVREQVSVVECFGATGTLASLGGDGLAVQQNLADRLDLSVPDVAWFAARDRITEVTNALATAAGTLARIARNVLLRNRSEVGELREPIPEGAVGSSTMPHKRNPVRSQAAVGLAGRVRRAAHEMTGLQAGYDERDYATWLPEFAVVPEACMAFGRLVRNGREVVEGLDTDADAAERNLRHHGGLVASEAVAMALAERVGKADAHHIVHEIATAAMQGEESFAALLRADERVIEHLSDAEIDRLTDPTDYTGLAGRLVDRTLD</sequence>
<evidence type="ECO:0000256" key="5">
    <source>
        <dbReference type="ARBA" id="ARBA00049115"/>
    </source>
</evidence>
<dbReference type="PRINTS" id="PR00149">
    <property type="entry name" value="FUMRATELYASE"/>
</dbReference>
<dbReference type="InterPro" id="IPR000362">
    <property type="entry name" value="Fumarate_lyase_fam"/>
</dbReference>
<dbReference type="Proteomes" id="UP000823736">
    <property type="component" value="Unassembled WGS sequence"/>
</dbReference>
<dbReference type="Pfam" id="PF00206">
    <property type="entry name" value="Lyase_1"/>
    <property type="match status" value="1"/>
</dbReference>
<dbReference type="SUPFAM" id="SSF48557">
    <property type="entry name" value="L-aspartase-like"/>
    <property type="match status" value="1"/>
</dbReference>
<evidence type="ECO:0000256" key="1">
    <source>
        <dbReference type="ARBA" id="ARBA00004706"/>
    </source>
</evidence>
<gene>
    <name evidence="7" type="ORF">J2753_002041</name>
</gene>
<dbReference type="PANTHER" id="PTHR43172">
    <property type="entry name" value="ADENYLOSUCCINATE LYASE"/>
    <property type="match status" value="1"/>
</dbReference>
<dbReference type="AlphaFoldDB" id="A0A8T4GYQ8"/>
<dbReference type="EMBL" id="JAGGLC010000004">
    <property type="protein sequence ID" value="MBP1987540.1"/>
    <property type="molecule type" value="Genomic_DNA"/>
</dbReference>
<keyword evidence="8" id="KW-1185">Reference proteome</keyword>
<comment type="pathway">
    <text evidence="1">Purine metabolism; IMP biosynthesis via de novo pathway; 5-amino-1-(5-phospho-D-ribosyl)imidazole-4-carboxamide from 5-amino-1-(5-phospho-D-ribosyl)imidazole-4-carboxylate: step 2/2.</text>
</comment>
<evidence type="ECO:0000313" key="8">
    <source>
        <dbReference type="Proteomes" id="UP000823736"/>
    </source>
</evidence>
<evidence type="ECO:0000313" key="7">
    <source>
        <dbReference type="EMBL" id="MBP1987540.1"/>
    </source>
</evidence>
<comment type="pathway">
    <text evidence="2">Purine metabolism; AMP biosynthesis via de novo pathway; AMP from IMP: step 2/2.</text>
</comment>
<proteinExistence type="predicted"/>
<feature type="domain" description="Adenylosuccinate lyase C-terminal" evidence="6">
    <location>
        <begin position="363"/>
        <end position="442"/>
    </location>
</feature>
<dbReference type="Gene3D" id="1.20.200.10">
    <property type="entry name" value="Fumarase/aspartase (Central domain)"/>
    <property type="match status" value="1"/>
</dbReference>
<dbReference type="SMART" id="SM00998">
    <property type="entry name" value="ADSL_C"/>
    <property type="match status" value="1"/>
</dbReference>
<dbReference type="InterPro" id="IPR008948">
    <property type="entry name" value="L-Aspartase-like"/>
</dbReference>
<comment type="caution">
    <text evidence="7">The sequence shown here is derived from an EMBL/GenBank/DDBJ whole genome shotgun (WGS) entry which is preliminary data.</text>
</comment>
<name>A0A8T4GYQ8_9EURY</name>
<reference evidence="7" key="1">
    <citation type="submission" date="2021-03" db="EMBL/GenBank/DDBJ databases">
        <title>Genomic Encyclopedia of Type Strains, Phase IV (KMG-IV): sequencing the most valuable type-strain genomes for metagenomic binning, comparative biology and taxonomic classification.</title>
        <authorList>
            <person name="Goeker M."/>
        </authorList>
    </citation>
    <scope>NUCLEOTIDE SEQUENCE</scope>
    <source>
        <strain evidence="7">DSM 26232</strain>
    </source>
</reference>
<evidence type="ECO:0000256" key="2">
    <source>
        <dbReference type="ARBA" id="ARBA00004734"/>
    </source>
</evidence>
<evidence type="ECO:0000256" key="3">
    <source>
        <dbReference type="ARBA" id="ARBA00022755"/>
    </source>
</evidence>
<keyword evidence="7" id="KW-0413">Isomerase</keyword>
<comment type="catalytic activity">
    <reaction evidence="5">
        <text>N(6)-(1,2-dicarboxyethyl)-AMP = fumarate + AMP</text>
        <dbReference type="Rhea" id="RHEA:16853"/>
        <dbReference type="ChEBI" id="CHEBI:29806"/>
        <dbReference type="ChEBI" id="CHEBI:57567"/>
        <dbReference type="ChEBI" id="CHEBI:456215"/>
        <dbReference type="EC" id="4.3.2.2"/>
    </reaction>
    <physiologicalReaction direction="left-to-right" evidence="5">
        <dbReference type="Rhea" id="RHEA:16854"/>
    </physiologicalReaction>
</comment>
<dbReference type="InterPro" id="IPR019468">
    <property type="entry name" value="AdenyloSucc_lyase_C"/>
</dbReference>
<organism evidence="7 8">
    <name type="scientific">Halolamina salifodinae</name>
    <dbReference type="NCBI Taxonomy" id="1202767"/>
    <lineage>
        <taxon>Archaea</taxon>
        <taxon>Methanobacteriati</taxon>
        <taxon>Methanobacteriota</taxon>
        <taxon>Stenosarchaea group</taxon>
        <taxon>Halobacteria</taxon>
        <taxon>Halobacteriales</taxon>
        <taxon>Haloferacaceae</taxon>
    </lineage>
</organism>
<dbReference type="CDD" id="cd01597">
    <property type="entry name" value="pCLME"/>
    <property type="match status" value="1"/>
</dbReference>
<dbReference type="GO" id="GO:0006164">
    <property type="term" value="P:purine nucleotide biosynthetic process"/>
    <property type="evidence" value="ECO:0007669"/>
    <property type="project" value="UniProtKB-KW"/>
</dbReference>
<protein>
    <submittedName>
        <fullName evidence="7">3-carboxy-cis,cis-muconate cycloisomerase</fullName>
        <ecNumber evidence="7">5.5.1.2</ecNumber>
    </submittedName>
</protein>
<evidence type="ECO:0000256" key="4">
    <source>
        <dbReference type="ARBA" id="ARBA00024477"/>
    </source>
</evidence>
<dbReference type="InterPro" id="IPR020557">
    <property type="entry name" value="Fumarate_lyase_CS"/>
</dbReference>
<keyword evidence="3" id="KW-0658">Purine biosynthesis</keyword>
<evidence type="ECO:0000259" key="6">
    <source>
        <dbReference type="SMART" id="SM00998"/>
    </source>
</evidence>
<dbReference type="PROSITE" id="PS00163">
    <property type="entry name" value="FUMARATE_LYASES"/>
    <property type="match status" value="1"/>
</dbReference>
<dbReference type="RefSeq" id="WP_209491855.1">
    <property type="nucleotide sequence ID" value="NZ_JAGGLC010000004.1"/>
</dbReference>
<dbReference type="OrthoDB" id="7033at2157"/>
<comment type="catalytic activity">
    <reaction evidence="4">
        <text>(2S)-2-[5-amino-1-(5-phospho-beta-D-ribosyl)imidazole-4-carboxamido]succinate = 5-amino-1-(5-phospho-beta-D-ribosyl)imidazole-4-carboxamide + fumarate</text>
        <dbReference type="Rhea" id="RHEA:23920"/>
        <dbReference type="ChEBI" id="CHEBI:29806"/>
        <dbReference type="ChEBI" id="CHEBI:58443"/>
        <dbReference type="ChEBI" id="CHEBI:58475"/>
        <dbReference type="EC" id="4.3.2.2"/>
    </reaction>
    <physiologicalReaction direction="left-to-right" evidence="4">
        <dbReference type="Rhea" id="RHEA:23921"/>
    </physiologicalReaction>
</comment>
<dbReference type="InterPro" id="IPR022761">
    <property type="entry name" value="Fumarate_lyase_N"/>
</dbReference>
<dbReference type="Gene3D" id="1.10.40.30">
    <property type="entry name" value="Fumarase/aspartase (C-terminal domain)"/>
    <property type="match status" value="1"/>
</dbReference>
<dbReference type="GO" id="GO:0047472">
    <property type="term" value="F:3-carboxy-cis,cis-muconate cycloisomerase activity"/>
    <property type="evidence" value="ECO:0007669"/>
    <property type="project" value="UniProtKB-EC"/>
</dbReference>
<dbReference type="Pfam" id="PF10397">
    <property type="entry name" value="ADSL_C"/>
    <property type="match status" value="1"/>
</dbReference>
<dbReference type="EC" id="5.5.1.2" evidence="7"/>